<feature type="non-terminal residue" evidence="2">
    <location>
        <position position="1"/>
    </location>
</feature>
<dbReference type="EMBL" id="DF845521">
    <property type="protein sequence ID" value="GAT49458.1"/>
    <property type="molecule type" value="Genomic_DNA"/>
</dbReference>
<feature type="domain" description="HAT C-terminal dimerisation" evidence="1">
    <location>
        <begin position="16"/>
        <end position="94"/>
    </location>
</feature>
<dbReference type="InterPro" id="IPR008906">
    <property type="entry name" value="HATC_C_dom"/>
</dbReference>
<reference evidence="2" key="1">
    <citation type="submission" date="2014-09" db="EMBL/GenBank/DDBJ databases">
        <title>Genome sequence of the luminous mushroom Mycena chlorophos for searching fungal bioluminescence genes.</title>
        <authorList>
            <person name="Tanaka Y."/>
            <person name="Kasuga D."/>
            <person name="Oba Y."/>
            <person name="Hase S."/>
            <person name="Sato K."/>
            <person name="Oba Y."/>
            <person name="Sakakibara Y."/>
        </authorList>
    </citation>
    <scope>NUCLEOTIDE SEQUENCE</scope>
</reference>
<evidence type="ECO:0000313" key="3">
    <source>
        <dbReference type="Proteomes" id="UP000815677"/>
    </source>
</evidence>
<evidence type="ECO:0000259" key="1">
    <source>
        <dbReference type="Pfam" id="PF05699"/>
    </source>
</evidence>
<name>A0ABQ0LEE1_MYCCL</name>
<dbReference type="Pfam" id="PF05699">
    <property type="entry name" value="Dimer_Tnp_hAT"/>
    <property type="match status" value="1"/>
</dbReference>
<sequence length="156" mass="17770">TLDLREDMLAVDMELKRWEDAPLADPADFDLVAWWDVKDRQKEFPLIFSVACDVMPCQASAVPCERVFSSSKETDTARRNQLSPMTMEMLQILKYRFRQQRDGRFMAEILDSADLVSMAGLSADEAETLVKEGGLDDLRESMRPLLEPEPCIVPVL</sequence>
<protein>
    <recommendedName>
        <fullName evidence="1">HAT C-terminal dimerisation domain-containing protein</fullName>
    </recommendedName>
</protein>
<dbReference type="Proteomes" id="UP000815677">
    <property type="component" value="Unassembled WGS sequence"/>
</dbReference>
<keyword evidence="3" id="KW-1185">Reference proteome</keyword>
<evidence type="ECO:0000313" key="2">
    <source>
        <dbReference type="EMBL" id="GAT49458.1"/>
    </source>
</evidence>
<organism evidence="2 3">
    <name type="scientific">Mycena chlorophos</name>
    <name type="common">Agaric fungus</name>
    <name type="synonym">Agaricus chlorophos</name>
    <dbReference type="NCBI Taxonomy" id="658473"/>
    <lineage>
        <taxon>Eukaryota</taxon>
        <taxon>Fungi</taxon>
        <taxon>Dikarya</taxon>
        <taxon>Basidiomycota</taxon>
        <taxon>Agaricomycotina</taxon>
        <taxon>Agaricomycetes</taxon>
        <taxon>Agaricomycetidae</taxon>
        <taxon>Agaricales</taxon>
        <taxon>Marasmiineae</taxon>
        <taxon>Mycenaceae</taxon>
        <taxon>Mycena</taxon>
    </lineage>
</organism>
<proteinExistence type="predicted"/>
<accession>A0ABQ0LEE1</accession>
<dbReference type="InterPro" id="IPR012337">
    <property type="entry name" value="RNaseH-like_sf"/>
</dbReference>
<gene>
    <name evidence="2" type="ORF">MCHLO_06769</name>
</gene>
<dbReference type="SUPFAM" id="SSF53098">
    <property type="entry name" value="Ribonuclease H-like"/>
    <property type="match status" value="1"/>
</dbReference>